<organism evidence="1">
    <name type="scientific">viral metagenome</name>
    <dbReference type="NCBI Taxonomy" id="1070528"/>
    <lineage>
        <taxon>unclassified sequences</taxon>
        <taxon>metagenomes</taxon>
        <taxon>organismal metagenomes</taxon>
    </lineage>
</organism>
<sequence>MSSRFGSGYSRANLGKSWVLRRVNNSSIFQLPTIPSTIPNAKQNEYCGPCCDTTQTSLHEARAIVLQCMDFRLRDNTACHLNLLGYKNEYDECICAGCSLGYNELLPYSGWSRFIDEHILLAYKLHNINEIKIIDHMKCGAYKSYYGPITDIQEYKFHYKNLKKCADRLWLKFNPINGAVLKIPGLKIMTYILSIDASKMENVYNKSE</sequence>
<accession>A0A6C0I8Z8</accession>
<dbReference type="SUPFAM" id="SSF53056">
    <property type="entry name" value="beta-carbonic anhydrase, cab"/>
    <property type="match status" value="1"/>
</dbReference>
<evidence type="ECO:0000313" key="1">
    <source>
        <dbReference type="EMBL" id="QHT88543.1"/>
    </source>
</evidence>
<proteinExistence type="predicted"/>
<name>A0A6C0I8Z8_9ZZZZ</name>
<dbReference type="EMBL" id="MN740118">
    <property type="protein sequence ID" value="QHT88543.1"/>
    <property type="molecule type" value="Genomic_DNA"/>
</dbReference>
<dbReference type="AlphaFoldDB" id="A0A6C0I8Z8"/>
<protein>
    <submittedName>
        <fullName evidence="1">Uncharacterized protein</fullName>
    </submittedName>
</protein>
<dbReference type="GO" id="GO:0008270">
    <property type="term" value="F:zinc ion binding"/>
    <property type="evidence" value="ECO:0007669"/>
    <property type="project" value="InterPro"/>
</dbReference>
<dbReference type="InterPro" id="IPR036874">
    <property type="entry name" value="Carbonic_anhydrase_sf"/>
</dbReference>
<reference evidence="1" key="1">
    <citation type="journal article" date="2020" name="Nature">
        <title>Giant virus diversity and host interactions through global metagenomics.</title>
        <authorList>
            <person name="Schulz F."/>
            <person name="Roux S."/>
            <person name="Paez-Espino D."/>
            <person name="Jungbluth S."/>
            <person name="Walsh D.A."/>
            <person name="Denef V.J."/>
            <person name="McMahon K.D."/>
            <person name="Konstantinidis K.T."/>
            <person name="Eloe-Fadrosh E.A."/>
            <person name="Kyrpides N.C."/>
            <person name="Woyke T."/>
        </authorList>
    </citation>
    <scope>NUCLEOTIDE SEQUENCE</scope>
    <source>
        <strain evidence="1">GVMAG-M-3300023184-51</strain>
    </source>
</reference>
<dbReference type="GO" id="GO:0004089">
    <property type="term" value="F:carbonate dehydratase activity"/>
    <property type="evidence" value="ECO:0007669"/>
    <property type="project" value="InterPro"/>
</dbReference>